<evidence type="ECO:0000256" key="1">
    <source>
        <dbReference type="SAM" id="MobiDB-lite"/>
    </source>
</evidence>
<name>A0A9W8DI70_9FUNG</name>
<comment type="caution">
    <text evidence="2">The sequence shown here is derived from an EMBL/GenBank/DDBJ whole genome shotgun (WGS) entry which is preliminary data.</text>
</comment>
<reference evidence="2" key="1">
    <citation type="submission" date="2022-07" db="EMBL/GenBank/DDBJ databases">
        <title>Phylogenomic reconstructions and comparative analyses of Kickxellomycotina fungi.</title>
        <authorList>
            <person name="Reynolds N.K."/>
            <person name="Stajich J.E."/>
            <person name="Barry K."/>
            <person name="Grigoriev I.V."/>
            <person name="Crous P."/>
            <person name="Smith M.E."/>
        </authorList>
    </citation>
    <scope>NUCLEOTIDE SEQUENCE</scope>
    <source>
        <strain evidence="2">NBRC 100468</strain>
    </source>
</reference>
<dbReference type="EMBL" id="JANBPU010000570">
    <property type="protein sequence ID" value="KAJ1910483.1"/>
    <property type="molecule type" value="Genomic_DNA"/>
</dbReference>
<evidence type="ECO:0000313" key="2">
    <source>
        <dbReference type="EMBL" id="KAJ1910483.1"/>
    </source>
</evidence>
<accession>A0A9W8DI70</accession>
<feature type="non-terminal residue" evidence="2">
    <location>
        <position position="1"/>
    </location>
</feature>
<evidence type="ECO:0000313" key="3">
    <source>
        <dbReference type="Proteomes" id="UP001150538"/>
    </source>
</evidence>
<gene>
    <name evidence="2" type="ORF">H4219_006200</name>
</gene>
<dbReference type="Proteomes" id="UP001150538">
    <property type="component" value="Unassembled WGS sequence"/>
</dbReference>
<dbReference type="AlphaFoldDB" id="A0A9W8DI70"/>
<keyword evidence="3" id="KW-1185">Reference proteome</keyword>
<sequence>LPPAVQSVRANSNYAMDLMYNQNGAEPYPANGIHTGIPMNTVQGYYMAQPQASGNMCVTPQCDIKPVISTKWGFTYESEVAGLPTPSSMAQSSSSETRKRAKLSTECQTRNFGNLHTTP</sequence>
<proteinExistence type="predicted"/>
<feature type="compositionally biased region" description="Polar residues" evidence="1">
    <location>
        <begin position="105"/>
        <end position="119"/>
    </location>
</feature>
<protein>
    <submittedName>
        <fullName evidence="2">Uncharacterized protein</fullName>
    </submittedName>
</protein>
<feature type="non-terminal residue" evidence="2">
    <location>
        <position position="119"/>
    </location>
</feature>
<feature type="region of interest" description="Disordered" evidence="1">
    <location>
        <begin position="83"/>
        <end position="119"/>
    </location>
</feature>
<organism evidence="2 3">
    <name type="scientific">Mycoemilia scoparia</name>
    <dbReference type="NCBI Taxonomy" id="417184"/>
    <lineage>
        <taxon>Eukaryota</taxon>
        <taxon>Fungi</taxon>
        <taxon>Fungi incertae sedis</taxon>
        <taxon>Zoopagomycota</taxon>
        <taxon>Kickxellomycotina</taxon>
        <taxon>Kickxellomycetes</taxon>
        <taxon>Kickxellales</taxon>
        <taxon>Kickxellaceae</taxon>
        <taxon>Mycoemilia</taxon>
    </lineage>
</organism>